<comment type="caution">
    <text evidence="2">The sequence shown here is derived from an EMBL/GenBank/DDBJ whole genome shotgun (WGS) entry which is preliminary data.</text>
</comment>
<proteinExistence type="predicted"/>
<protein>
    <submittedName>
        <fullName evidence="2">Integrating conjugative element protein</fullName>
    </submittedName>
</protein>
<dbReference type="EMBL" id="JAWWMZ010000021">
    <property type="protein sequence ID" value="MDX4957821.1"/>
    <property type="molecule type" value="Genomic_DNA"/>
</dbReference>
<evidence type="ECO:0000313" key="2">
    <source>
        <dbReference type="EMBL" id="MDX4957821.1"/>
    </source>
</evidence>
<gene>
    <name evidence="2" type="ORF">SGN30_30755</name>
</gene>
<evidence type="ECO:0000313" key="3">
    <source>
        <dbReference type="Proteomes" id="UP001287445"/>
    </source>
</evidence>
<dbReference type="Pfam" id="PF11072">
    <property type="entry name" value="DUF2859"/>
    <property type="match status" value="1"/>
</dbReference>
<dbReference type="NCBIfam" id="TIGR03765">
    <property type="entry name" value="ICE_PFL_4695"/>
    <property type="match status" value="1"/>
</dbReference>
<name>A0AAJ2R8N3_DELAC</name>
<keyword evidence="1" id="KW-0732">Signal</keyword>
<dbReference type="InterPro" id="IPR021300">
    <property type="entry name" value="Integr_conj_element_PFL4695"/>
</dbReference>
<feature type="signal peptide" evidence="1">
    <location>
        <begin position="1"/>
        <end position="21"/>
    </location>
</feature>
<reference evidence="2" key="1">
    <citation type="submission" date="2023-11" db="EMBL/GenBank/DDBJ databases">
        <title>Identification and selenium tolerance of Delftia acidovorans R3-25.</title>
        <authorList>
            <person name="Zhang S."/>
            <person name="Liu Y."/>
            <person name="Guo Y."/>
        </authorList>
    </citation>
    <scope>NUCLEOTIDE SEQUENCE</scope>
    <source>
        <strain evidence="2">R3-25</strain>
    </source>
</reference>
<dbReference type="Proteomes" id="UP001287445">
    <property type="component" value="Unassembled WGS sequence"/>
</dbReference>
<feature type="chain" id="PRO_5042478715" evidence="1">
    <location>
        <begin position="22"/>
        <end position="192"/>
    </location>
</feature>
<evidence type="ECO:0000256" key="1">
    <source>
        <dbReference type="SAM" id="SignalP"/>
    </source>
</evidence>
<accession>A0AAJ2R8N3</accession>
<sequence length="192" mass="20653">MNLHVLCALVLCSAAAVPVLAGLPVPESPAKLDVLHDSGRSVPFAPYVAQLVGDADDPGVLDGLRFPFGARILRNGVLAQEGLQVFDSAWMTQPVFVLAADELSMRWLAHNKDQLVQLQAVGIVVQAGSPLAFKSLQRLAMPLRLAPETGSWMSEQLVAAGANAYPVLVHSNGRAYQILFQEMFQQTPRSAQ</sequence>
<organism evidence="2 3">
    <name type="scientific">Delftia acidovorans</name>
    <name type="common">Pseudomonas acidovorans</name>
    <name type="synonym">Comamonas acidovorans</name>
    <dbReference type="NCBI Taxonomy" id="80866"/>
    <lineage>
        <taxon>Bacteria</taxon>
        <taxon>Pseudomonadati</taxon>
        <taxon>Pseudomonadota</taxon>
        <taxon>Betaproteobacteria</taxon>
        <taxon>Burkholderiales</taxon>
        <taxon>Comamonadaceae</taxon>
        <taxon>Delftia</taxon>
    </lineage>
</organism>
<dbReference type="RefSeq" id="WP_319076899.1">
    <property type="nucleotide sequence ID" value="NZ_JAWWMZ010000021.1"/>
</dbReference>
<dbReference type="AlphaFoldDB" id="A0AAJ2R8N3"/>